<comment type="caution">
    <text evidence="1">The sequence shown here is derived from an EMBL/GenBank/DDBJ whole genome shotgun (WGS) entry which is preliminary data.</text>
</comment>
<evidence type="ECO:0000313" key="1">
    <source>
        <dbReference type="EMBL" id="KAK6744501.1"/>
    </source>
</evidence>
<sequence>MDRKDIEDFLRRSNSICDQTSAELGTVNVRRMSLKEFTGLDDTKEEITELPVPSWKCSTSPSSLINSPSKKLSVAKEESIDIPTAINRISNLQSRLNEASSTVNTASNSSDIGHDREKLLEESKRMAVAAKDLSKISSSSPEPKWSTAIAEITDCADCLTAAAKGAISSTSVYHSQLVNTEVTQVLEALHNALCAAQESRIQRNDSLSLKAMTHLQSTTNQLLHAVSTTIATAT</sequence>
<keyword evidence="2" id="KW-1185">Reference proteome</keyword>
<proteinExistence type="predicted"/>
<accession>A0ABR1D1S4</accession>
<gene>
    <name evidence="1" type="primary">Necator_chrIII.g12070</name>
    <name evidence="1" type="ORF">RB195_011304</name>
</gene>
<organism evidence="1 2">
    <name type="scientific">Necator americanus</name>
    <name type="common">Human hookworm</name>
    <dbReference type="NCBI Taxonomy" id="51031"/>
    <lineage>
        <taxon>Eukaryota</taxon>
        <taxon>Metazoa</taxon>
        <taxon>Ecdysozoa</taxon>
        <taxon>Nematoda</taxon>
        <taxon>Chromadorea</taxon>
        <taxon>Rhabditida</taxon>
        <taxon>Rhabditina</taxon>
        <taxon>Rhabditomorpha</taxon>
        <taxon>Strongyloidea</taxon>
        <taxon>Ancylostomatidae</taxon>
        <taxon>Bunostominae</taxon>
        <taxon>Necator</taxon>
    </lineage>
</organism>
<dbReference type="Proteomes" id="UP001303046">
    <property type="component" value="Unassembled WGS sequence"/>
</dbReference>
<dbReference type="EMBL" id="JAVFWL010000003">
    <property type="protein sequence ID" value="KAK6744501.1"/>
    <property type="molecule type" value="Genomic_DNA"/>
</dbReference>
<name>A0ABR1D1S4_NECAM</name>
<protein>
    <submittedName>
        <fullName evidence="1">Uncharacterized protein</fullName>
    </submittedName>
</protein>
<evidence type="ECO:0000313" key="2">
    <source>
        <dbReference type="Proteomes" id="UP001303046"/>
    </source>
</evidence>
<reference evidence="1 2" key="1">
    <citation type="submission" date="2023-08" db="EMBL/GenBank/DDBJ databases">
        <title>A Necator americanus chromosomal reference genome.</title>
        <authorList>
            <person name="Ilik V."/>
            <person name="Petrzelkova K.J."/>
            <person name="Pardy F."/>
            <person name="Fuh T."/>
            <person name="Niatou-Singa F.S."/>
            <person name="Gouil Q."/>
            <person name="Baker L."/>
            <person name="Ritchie M.E."/>
            <person name="Jex A.R."/>
            <person name="Gazzola D."/>
            <person name="Li H."/>
            <person name="Toshio Fujiwara R."/>
            <person name="Zhan B."/>
            <person name="Aroian R.V."/>
            <person name="Pafco B."/>
            <person name="Schwarz E.M."/>
        </authorList>
    </citation>
    <scope>NUCLEOTIDE SEQUENCE [LARGE SCALE GENOMIC DNA]</scope>
    <source>
        <strain evidence="1 2">Aroian</strain>
        <tissue evidence="1">Whole animal</tissue>
    </source>
</reference>